<dbReference type="InterPro" id="IPR002401">
    <property type="entry name" value="Cyt_P450_E_grp-I"/>
</dbReference>
<keyword evidence="5" id="KW-1133">Transmembrane helix</keyword>
<keyword evidence="4" id="KW-0503">Monooxygenase</keyword>
<accession>A0ABM0MP35</accession>
<organism evidence="6 7">
    <name type="scientific">Saccoglossus kowalevskii</name>
    <name type="common">Acorn worm</name>
    <dbReference type="NCBI Taxonomy" id="10224"/>
    <lineage>
        <taxon>Eukaryota</taxon>
        <taxon>Metazoa</taxon>
        <taxon>Hemichordata</taxon>
        <taxon>Enteropneusta</taxon>
        <taxon>Harrimaniidae</taxon>
        <taxon>Saccoglossus</taxon>
    </lineage>
</organism>
<dbReference type="InterPro" id="IPR017972">
    <property type="entry name" value="Cyt_P450_CS"/>
</dbReference>
<keyword evidence="5" id="KW-0812">Transmembrane</keyword>
<dbReference type="PROSITE" id="PS00086">
    <property type="entry name" value="CYTOCHROME_P450"/>
    <property type="match status" value="1"/>
</dbReference>
<dbReference type="PRINTS" id="PR00385">
    <property type="entry name" value="P450"/>
</dbReference>
<dbReference type="InterPro" id="IPR001128">
    <property type="entry name" value="Cyt_P450"/>
</dbReference>
<dbReference type="InterPro" id="IPR050182">
    <property type="entry name" value="Cytochrome_P450_fam2"/>
</dbReference>
<dbReference type="RefSeq" id="XP_006821776.1">
    <property type="nucleotide sequence ID" value="XM_006821713.1"/>
</dbReference>
<dbReference type="PANTHER" id="PTHR24300">
    <property type="entry name" value="CYTOCHROME P450 508A4-RELATED"/>
    <property type="match status" value="1"/>
</dbReference>
<reference evidence="7" key="1">
    <citation type="submission" date="2025-08" db="UniProtKB">
        <authorList>
            <consortium name="RefSeq"/>
        </authorList>
    </citation>
    <scope>IDENTIFICATION</scope>
    <source>
        <tissue evidence="7">Testes</tissue>
    </source>
</reference>
<keyword evidence="4" id="KW-0560">Oxidoreductase</keyword>
<evidence type="ECO:0000256" key="2">
    <source>
        <dbReference type="ARBA" id="ARBA00022723"/>
    </source>
</evidence>
<keyword evidence="4" id="KW-0349">Heme</keyword>
<name>A0ABM0MP35_SACKO</name>
<keyword evidence="3 4" id="KW-0408">Iron</keyword>
<evidence type="ECO:0000256" key="5">
    <source>
        <dbReference type="SAM" id="Phobius"/>
    </source>
</evidence>
<protein>
    <submittedName>
        <fullName evidence="7">Cytochrome P450 2U1-like</fullName>
    </submittedName>
</protein>
<evidence type="ECO:0000313" key="7">
    <source>
        <dbReference type="RefSeq" id="XP_006821776.1"/>
    </source>
</evidence>
<dbReference type="Proteomes" id="UP000694865">
    <property type="component" value="Unplaced"/>
</dbReference>
<evidence type="ECO:0000256" key="1">
    <source>
        <dbReference type="ARBA" id="ARBA00010617"/>
    </source>
</evidence>
<comment type="similarity">
    <text evidence="1 4">Belongs to the cytochrome P450 family.</text>
</comment>
<dbReference type="PRINTS" id="PR00463">
    <property type="entry name" value="EP450I"/>
</dbReference>
<dbReference type="GeneID" id="100370125"/>
<feature type="transmembrane region" description="Helical" evidence="5">
    <location>
        <begin position="12"/>
        <end position="33"/>
    </location>
</feature>
<dbReference type="Pfam" id="PF00067">
    <property type="entry name" value="p450"/>
    <property type="match status" value="1"/>
</dbReference>
<dbReference type="SUPFAM" id="SSF48264">
    <property type="entry name" value="Cytochrome P450"/>
    <property type="match status" value="1"/>
</dbReference>
<dbReference type="PANTHER" id="PTHR24300:SF403">
    <property type="entry name" value="CYTOCHROME P450 306A1"/>
    <property type="match status" value="1"/>
</dbReference>
<evidence type="ECO:0000256" key="4">
    <source>
        <dbReference type="RuleBase" id="RU000461"/>
    </source>
</evidence>
<sequence>MEPAAEENHSHFLTNALLCTVASLIVYLLYLSWSRPNKFPPGPYGWPLVGSLPSLSRDKPYKVLTKLSKQYDDVFSIKIGQRLAVVLNGQNALREALVRKADYFSGRPTFTPGAIVSEGKGIINAQHDENGRHLRRFTLKTLKHFGMGKSVLEGSILKEVRHMTDAINIHSGMPIDLSIHLSNATYNIICSMVFGKRYRYNDQRFQRLLTMVADFFKLSGIAAMTKYLPILRLIPWNNILEKIHWRTNEIKQWIQPDIDEHIEHFDLSSEPKDFVDVYLAEMTRDELKEQPTSMNSTNLVRTIIDLFLAGTETTATTLRWAILYLVLHPDIQKKVRDEIIDEVGQDRDVSMADKHKLPYTEAVILEVNRISCIAPLAVFHTTTDDVTVGGYLIPKHTMVIPNLWSAHMDPEVWVEPDAFMPERFLHNGKVVNSDKIVSFSLGRRACVGRQLAEMELFLILTTLLQHHEFSIPEGMEPPTTERIVGITVFPKPYEVCVVKH</sequence>
<keyword evidence="2 4" id="KW-0479">Metal-binding</keyword>
<dbReference type="InterPro" id="IPR036396">
    <property type="entry name" value="Cyt_P450_sf"/>
</dbReference>
<dbReference type="Gene3D" id="1.10.630.10">
    <property type="entry name" value="Cytochrome P450"/>
    <property type="match status" value="1"/>
</dbReference>
<keyword evidence="6" id="KW-1185">Reference proteome</keyword>
<evidence type="ECO:0000313" key="6">
    <source>
        <dbReference type="Proteomes" id="UP000694865"/>
    </source>
</evidence>
<proteinExistence type="inferred from homology"/>
<evidence type="ECO:0000256" key="3">
    <source>
        <dbReference type="ARBA" id="ARBA00023004"/>
    </source>
</evidence>
<keyword evidence="5" id="KW-0472">Membrane</keyword>
<gene>
    <name evidence="7" type="primary">LOC100370125</name>
</gene>